<proteinExistence type="predicted"/>
<dbReference type="EMBL" id="CAJVPD010000177">
    <property type="protein sequence ID" value="CAG8362678.1"/>
    <property type="molecule type" value="Genomic_DNA"/>
</dbReference>
<sequence>MDPLNPLVALVGHSYTRCPASAARSLPSNWREAARQIYAIYRPKFRGISVELINEELLRQPLCHPIPRSHPIKPKWEHICERILRDSDIRHWNSIGCWEYGPEREPNENPVTLIVGLLESANGSFTPSVQRIKDILFSEDINDVDILFMINERWTLPNNDFSLLAKSAYDRYIQPGVSIGIEQSSAGSSTLGGLVQIKFRGDDQWQIFGLTSFHSVYPPNEHRANLSGIEGSVQGASHSQIPGSSYTDLLTFSFLSLAISPCAIQ</sequence>
<accession>A0A9W4NDA3</accession>
<evidence type="ECO:0000313" key="1">
    <source>
        <dbReference type="EMBL" id="CAG8362678.1"/>
    </source>
</evidence>
<dbReference type="OrthoDB" id="4605274at2759"/>
<evidence type="ECO:0000313" key="2">
    <source>
        <dbReference type="Proteomes" id="UP001152592"/>
    </source>
</evidence>
<dbReference type="AlphaFoldDB" id="A0A9W4NDA3"/>
<name>A0A9W4NDA3_9EURO</name>
<dbReference type="Proteomes" id="UP001152592">
    <property type="component" value="Unassembled WGS sequence"/>
</dbReference>
<protein>
    <submittedName>
        <fullName evidence="1">Uncharacterized protein</fullName>
    </submittedName>
</protein>
<comment type="caution">
    <text evidence="1">The sequence shown here is derived from an EMBL/GenBank/DDBJ whole genome shotgun (WGS) entry which is preliminary data.</text>
</comment>
<reference evidence="1" key="1">
    <citation type="submission" date="2021-07" db="EMBL/GenBank/DDBJ databases">
        <authorList>
            <person name="Branca A.L. A."/>
        </authorList>
    </citation>
    <scope>NUCLEOTIDE SEQUENCE</scope>
</reference>
<organism evidence="1 2">
    <name type="scientific">Penicillium salamii</name>
    <dbReference type="NCBI Taxonomy" id="1612424"/>
    <lineage>
        <taxon>Eukaryota</taxon>
        <taxon>Fungi</taxon>
        <taxon>Dikarya</taxon>
        <taxon>Ascomycota</taxon>
        <taxon>Pezizomycotina</taxon>
        <taxon>Eurotiomycetes</taxon>
        <taxon>Eurotiomycetidae</taxon>
        <taxon>Eurotiales</taxon>
        <taxon>Aspergillaceae</taxon>
        <taxon>Penicillium</taxon>
    </lineage>
</organism>
<gene>
    <name evidence="1" type="ORF">PSALAMII_LOCUS3803</name>
</gene>